<accession>A0A9X7J668</accession>
<feature type="transmembrane region" description="Helical" evidence="6">
    <location>
        <begin position="106"/>
        <end position="128"/>
    </location>
</feature>
<evidence type="ECO:0000256" key="5">
    <source>
        <dbReference type="ARBA" id="ARBA00023136"/>
    </source>
</evidence>
<comment type="caution">
    <text evidence="7">The sequence shown here is derived from an EMBL/GenBank/DDBJ whole genome shotgun (WGS) entry which is preliminary data.</text>
</comment>
<evidence type="ECO:0000256" key="3">
    <source>
        <dbReference type="ARBA" id="ARBA00022692"/>
    </source>
</evidence>
<keyword evidence="3 6" id="KW-0812">Transmembrane</keyword>
<proteinExistence type="predicted"/>
<keyword evidence="8" id="KW-1185">Reference proteome</keyword>
<feature type="transmembrane region" description="Helical" evidence="6">
    <location>
        <begin position="22"/>
        <end position="48"/>
    </location>
</feature>
<evidence type="ECO:0000256" key="1">
    <source>
        <dbReference type="ARBA" id="ARBA00004141"/>
    </source>
</evidence>
<dbReference type="PANTHER" id="PTHR34857:SF2">
    <property type="entry name" value="SLL0384 PROTEIN"/>
    <property type="match status" value="1"/>
</dbReference>
<evidence type="ECO:0000313" key="7">
    <source>
        <dbReference type="EMBL" id="PRR77844.1"/>
    </source>
</evidence>
<dbReference type="InterPro" id="IPR003339">
    <property type="entry name" value="ABC/ECF_trnsptr_transmembrane"/>
</dbReference>
<feature type="transmembrane region" description="Helical" evidence="6">
    <location>
        <begin position="238"/>
        <end position="258"/>
    </location>
</feature>
<protein>
    <submittedName>
        <fullName evidence="7">Energy-coupling factor transporter transmembrane protein EcfT</fullName>
    </submittedName>
</protein>
<keyword evidence="2" id="KW-1003">Cell membrane</keyword>
<dbReference type="AlphaFoldDB" id="A0A9X7J668"/>
<evidence type="ECO:0000256" key="6">
    <source>
        <dbReference type="SAM" id="Phobius"/>
    </source>
</evidence>
<keyword evidence="4 6" id="KW-1133">Transmembrane helix</keyword>
<dbReference type="EMBL" id="PVXL01000004">
    <property type="protein sequence ID" value="PRR77844.1"/>
    <property type="molecule type" value="Genomic_DNA"/>
</dbReference>
<organism evidence="7 8">
    <name type="scientific">Neomoorella stamsii</name>
    <dbReference type="NCBI Taxonomy" id="1266720"/>
    <lineage>
        <taxon>Bacteria</taxon>
        <taxon>Bacillati</taxon>
        <taxon>Bacillota</taxon>
        <taxon>Clostridia</taxon>
        <taxon>Neomoorellales</taxon>
        <taxon>Neomoorellaceae</taxon>
        <taxon>Neomoorella</taxon>
    </lineage>
</organism>
<dbReference type="GO" id="GO:0005886">
    <property type="term" value="C:plasma membrane"/>
    <property type="evidence" value="ECO:0007669"/>
    <property type="project" value="UniProtKB-ARBA"/>
</dbReference>
<feature type="transmembrane region" description="Helical" evidence="6">
    <location>
        <begin position="148"/>
        <end position="171"/>
    </location>
</feature>
<dbReference type="CDD" id="cd16914">
    <property type="entry name" value="EcfT"/>
    <property type="match status" value="1"/>
</dbReference>
<feature type="transmembrane region" description="Helical" evidence="6">
    <location>
        <begin position="68"/>
        <end position="85"/>
    </location>
</feature>
<sequence>MQLASYVEKESYFHSLDPRVKIIWFIVITIVALVFRTLPVMVLVVLSLLGAWLSAKILPEILSLMRKALPLLSIAIVTWMIFGALKPEGGEVLFSLGILQLERNDILKAITVALYIFITISVFYTVILTTDFSELAYGLSKLGLPYTLTFMIALIFQTIPLLSGEITTILNAQRSRGYELDQGGLIEKYRKYASVVFPFVMRAINLGKNVSIGLHVYQFGIGKKRMNYKELQLTGNDYIFIALLLLFILTIITVSLRYGGK</sequence>
<dbReference type="RefSeq" id="WP_054937882.1">
    <property type="nucleotide sequence ID" value="NZ_PVXL01000004.1"/>
</dbReference>
<name>A0A9X7J668_9FIRM</name>
<comment type="subcellular location">
    <subcellularLocation>
        <location evidence="1">Membrane</location>
        <topology evidence="1">Multi-pass membrane protein</topology>
    </subcellularLocation>
</comment>
<gene>
    <name evidence="7" type="primary">ecfT_1</name>
    <name evidence="7" type="ORF">MOST_00380</name>
</gene>
<keyword evidence="5 6" id="KW-0472">Membrane</keyword>
<dbReference type="InterPro" id="IPR051611">
    <property type="entry name" value="ECF_transporter_component"/>
</dbReference>
<reference evidence="7 8" key="1">
    <citation type="submission" date="2018-03" db="EMBL/GenBank/DDBJ databases">
        <title>Genome sequence of Moorella stamsii DSM 26217.</title>
        <authorList>
            <person name="Poehlein A."/>
            <person name="Daniel R."/>
        </authorList>
    </citation>
    <scope>NUCLEOTIDE SEQUENCE [LARGE SCALE GENOMIC DNA]</scope>
    <source>
        <strain evidence="8">DSM 26217</strain>
    </source>
</reference>
<dbReference type="PANTHER" id="PTHR34857">
    <property type="entry name" value="SLL0384 PROTEIN"/>
    <property type="match status" value="1"/>
</dbReference>
<dbReference type="Pfam" id="PF02361">
    <property type="entry name" value="CbiQ"/>
    <property type="match status" value="1"/>
</dbReference>
<evidence type="ECO:0000313" key="8">
    <source>
        <dbReference type="Proteomes" id="UP000239430"/>
    </source>
</evidence>
<dbReference type="Proteomes" id="UP000239430">
    <property type="component" value="Unassembled WGS sequence"/>
</dbReference>
<evidence type="ECO:0000256" key="4">
    <source>
        <dbReference type="ARBA" id="ARBA00022989"/>
    </source>
</evidence>
<feature type="transmembrane region" description="Helical" evidence="6">
    <location>
        <begin position="192"/>
        <end position="218"/>
    </location>
</feature>
<evidence type="ECO:0000256" key="2">
    <source>
        <dbReference type="ARBA" id="ARBA00022475"/>
    </source>
</evidence>